<sequence length="274" mass="30258">MTATDNAENRHRDGEPSWLARLVDFDRDGDTFTVPTLEAGPTSRLFGGLIAAQALAAAARTVEADKRPHSLHAYFVRGGRYDAALRLHVQRIRTGRSFDTRQVSVRQDEAVILELIASFHRREPGADWHPVADPGLPFDRAVPKQPALQYADRFEIRADPSDTSPFVVPPYWIRTRDPLGDDPLISACALTFISDLGPVPVVRPPGTPLELGLGFAASLDHSIWFHRPFAPDRWHRYEVAAANIGDSRGLARGALYDRAGALVASTAQEALWRV</sequence>
<dbReference type="EMBL" id="CP092365">
    <property type="protein sequence ID" value="ULN54319.1"/>
    <property type="molecule type" value="Genomic_DNA"/>
</dbReference>
<dbReference type="Pfam" id="PF13622">
    <property type="entry name" value="4HBT_3"/>
    <property type="match status" value="1"/>
</dbReference>
<organism evidence="5 6">
    <name type="scientific">Mycolicibacillus parakoreensis</name>
    <dbReference type="NCBI Taxonomy" id="1069221"/>
    <lineage>
        <taxon>Bacteria</taxon>
        <taxon>Bacillati</taxon>
        <taxon>Actinomycetota</taxon>
        <taxon>Actinomycetes</taxon>
        <taxon>Mycobacteriales</taxon>
        <taxon>Mycobacteriaceae</taxon>
        <taxon>Mycolicibacillus</taxon>
    </lineage>
</organism>
<dbReference type="CDD" id="cd03444">
    <property type="entry name" value="Thioesterase_II_repeat1"/>
    <property type="match status" value="1"/>
</dbReference>
<evidence type="ECO:0000259" key="3">
    <source>
        <dbReference type="Pfam" id="PF13622"/>
    </source>
</evidence>
<dbReference type="Gene3D" id="2.40.160.210">
    <property type="entry name" value="Acyl-CoA thioesterase, double hotdog domain"/>
    <property type="match status" value="1"/>
</dbReference>
<gene>
    <name evidence="5" type="ORF">MIU77_08790</name>
</gene>
<dbReference type="CDD" id="cd03445">
    <property type="entry name" value="Thioesterase_II_repeat2"/>
    <property type="match status" value="1"/>
</dbReference>
<keyword evidence="6" id="KW-1185">Reference proteome</keyword>
<dbReference type="InterPro" id="IPR029069">
    <property type="entry name" value="HotDog_dom_sf"/>
</dbReference>
<evidence type="ECO:0000259" key="4">
    <source>
        <dbReference type="Pfam" id="PF20789"/>
    </source>
</evidence>
<dbReference type="SUPFAM" id="SSF54637">
    <property type="entry name" value="Thioesterase/thiol ester dehydrase-isomerase"/>
    <property type="match status" value="2"/>
</dbReference>
<dbReference type="Pfam" id="PF20789">
    <property type="entry name" value="4HBT_3C"/>
    <property type="match status" value="1"/>
</dbReference>
<dbReference type="InterPro" id="IPR049450">
    <property type="entry name" value="ACOT8-like_C"/>
</dbReference>
<dbReference type="RefSeq" id="WP_240172515.1">
    <property type="nucleotide sequence ID" value="NZ_CP092365.1"/>
</dbReference>
<feature type="domain" description="Acyl-CoA thioesterase-like C-terminal" evidence="4">
    <location>
        <begin position="143"/>
        <end position="271"/>
    </location>
</feature>
<proteinExistence type="inferred from homology"/>
<evidence type="ECO:0000256" key="2">
    <source>
        <dbReference type="ARBA" id="ARBA00022801"/>
    </source>
</evidence>
<dbReference type="Proteomes" id="UP001055200">
    <property type="component" value="Chromosome"/>
</dbReference>
<name>A0ABY3U2Z3_9MYCO</name>
<feature type="domain" description="Acyl-CoA thioesterase-like N-terminal HotDog" evidence="3">
    <location>
        <begin position="44"/>
        <end position="120"/>
    </location>
</feature>
<evidence type="ECO:0000256" key="1">
    <source>
        <dbReference type="ARBA" id="ARBA00006538"/>
    </source>
</evidence>
<accession>A0ABY3U2Z3</accession>
<dbReference type="InterPro" id="IPR049449">
    <property type="entry name" value="TesB_ACOT8-like_N"/>
</dbReference>
<keyword evidence="2" id="KW-0378">Hydrolase</keyword>
<comment type="similarity">
    <text evidence="1">Belongs to the C/M/P thioester hydrolase family.</text>
</comment>
<dbReference type="InterPro" id="IPR042171">
    <property type="entry name" value="Acyl-CoA_hotdog"/>
</dbReference>
<reference evidence="5" key="1">
    <citation type="submission" date="2022-08" db="EMBL/GenBank/DDBJ databases">
        <title>Complete genome sequence of 14 non-tuberculosis mycobacteria type-strains.</title>
        <authorList>
            <person name="Igarashi Y."/>
            <person name="Osugi A."/>
            <person name="Mitarai S."/>
        </authorList>
    </citation>
    <scope>NUCLEOTIDE SEQUENCE</scope>
    <source>
        <strain evidence="5">DSM 45575</strain>
    </source>
</reference>
<evidence type="ECO:0000313" key="5">
    <source>
        <dbReference type="EMBL" id="ULN54319.1"/>
    </source>
</evidence>
<evidence type="ECO:0000313" key="6">
    <source>
        <dbReference type="Proteomes" id="UP001055200"/>
    </source>
</evidence>
<protein>
    <submittedName>
        <fullName evidence="5">Thioesterase family protein</fullName>
    </submittedName>
</protein>
<dbReference type="PANTHER" id="PTHR11066:SF34">
    <property type="entry name" value="ACYL-COENZYME A THIOESTERASE 8"/>
    <property type="match status" value="1"/>
</dbReference>
<dbReference type="InterPro" id="IPR003703">
    <property type="entry name" value="Acyl_CoA_thio"/>
</dbReference>
<dbReference type="PANTHER" id="PTHR11066">
    <property type="entry name" value="ACYL-COA THIOESTERASE"/>
    <property type="match status" value="1"/>
</dbReference>